<organism evidence="1">
    <name type="scientific">marine metagenome</name>
    <dbReference type="NCBI Taxonomy" id="408172"/>
    <lineage>
        <taxon>unclassified sequences</taxon>
        <taxon>metagenomes</taxon>
        <taxon>ecological metagenomes</taxon>
    </lineage>
</organism>
<protein>
    <submittedName>
        <fullName evidence="1">Uncharacterized protein</fullName>
    </submittedName>
</protein>
<gene>
    <name evidence="1" type="ORF">METZ01_LOCUS292482</name>
</gene>
<accession>A0A382LSJ1</accession>
<feature type="non-terminal residue" evidence="1">
    <location>
        <position position="1"/>
    </location>
</feature>
<feature type="non-terminal residue" evidence="1">
    <location>
        <position position="348"/>
    </location>
</feature>
<reference evidence="1" key="1">
    <citation type="submission" date="2018-05" db="EMBL/GenBank/DDBJ databases">
        <authorList>
            <person name="Lanie J.A."/>
            <person name="Ng W.-L."/>
            <person name="Kazmierczak K.M."/>
            <person name="Andrzejewski T.M."/>
            <person name="Davidsen T.M."/>
            <person name="Wayne K.J."/>
            <person name="Tettelin H."/>
            <person name="Glass J.I."/>
            <person name="Rusch D."/>
            <person name="Podicherti R."/>
            <person name="Tsui H.-C.T."/>
            <person name="Winkler M.E."/>
        </authorList>
    </citation>
    <scope>NUCLEOTIDE SEQUENCE</scope>
</reference>
<proteinExistence type="predicted"/>
<dbReference type="AlphaFoldDB" id="A0A382LSJ1"/>
<name>A0A382LSJ1_9ZZZZ</name>
<sequence>VPDTFITKAIKKVVSDLSAIVNRPLDEIKRLSYNLDRAAKKGTLTKADLDSAKGQLTNIRRLADAIDISPITKIIDTTKTTVGTVKTGKAAAVVAMGPFSAPTEAIKAAEVLIESADTALEVGDVSLDGLDHVTRETGTAIDKTVKDIGTLEKYLAENKDLKKKEFQEEWDRLVASTLAHTFYGAEGEEGKLKRNWVEEDPEKYKLVLEHAQTHGVSISTIHPLSHLFTEGSYYWGLNQRVDAEVALYDVTKKWIKDMIRWWELNHIVMDRTRTRDAAGFGTARWDELNALNTTDLEQMDEMKGNISSYRSDYKAWEYVLLSLLETHPHIGHPHFSGLGSKIRSGRIT</sequence>
<evidence type="ECO:0000313" key="1">
    <source>
        <dbReference type="EMBL" id="SVC39628.1"/>
    </source>
</evidence>
<dbReference type="EMBL" id="UINC01088952">
    <property type="protein sequence ID" value="SVC39628.1"/>
    <property type="molecule type" value="Genomic_DNA"/>
</dbReference>